<geneLocation type="plasmid" evidence="2">
    <name>pPSR1</name>
</geneLocation>
<organism evidence="2">
    <name type="scientific">Pseudomonas syringae pv. syringae</name>
    <dbReference type="NCBI Taxonomy" id="321"/>
    <lineage>
        <taxon>Bacteria</taxon>
        <taxon>Pseudomonadati</taxon>
        <taxon>Pseudomonadota</taxon>
        <taxon>Gammaproteobacteria</taxon>
        <taxon>Pseudomonadales</taxon>
        <taxon>Pseudomonadaceae</taxon>
        <taxon>Pseudomonas</taxon>
        <taxon>Pseudomonas syringae</taxon>
    </lineage>
</organism>
<keyword evidence="2" id="KW-0614">Plasmid</keyword>
<keyword evidence="1" id="KW-0472">Membrane</keyword>
<keyword evidence="1" id="KW-1133">Transmembrane helix</keyword>
<accession>Q6VE71</accession>
<reference evidence="2" key="1">
    <citation type="journal article" date="2004" name="Mol. Genet. Genomics">
        <title>Complete nucleotide sequence and analysis of pPSR1 (72,601 bp), a pPT23A-family plasmid from Pseudomonas syringae pv. syringae A2.</title>
        <authorList>
            <person name="Sundin G.W."/>
            <person name="Mayfield C.T."/>
            <person name="Zhao Y."/>
            <person name="Gunasekera T.S."/>
            <person name="Foster G.L."/>
            <person name="Ullrich M.S."/>
        </authorList>
    </citation>
    <scope>NUCLEOTIDE SEQUENCE</scope>
    <source>
        <strain evidence="2">A2</strain>
        <plasmid evidence="2">pPSR1</plasmid>
    </source>
</reference>
<dbReference type="EMBL" id="AY342395">
    <property type="protein sequence ID" value="AAR02152.1"/>
    <property type="molecule type" value="Genomic_DNA"/>
</dbReference>
<name>Q6VE71_PSESY</name>
<sequence>MGSLAVGAGHFQPSRSSMQFMNGFRRLLVIASVIAGFSTLVYLSDAFMSPTQTVNSVYEGDVARLQSTIIQLKTQPHSSDAVAQAEKQIGERRVEFVKQIQSLPTIVFATFLVCVFASVLVGIITFLAGFAIEWAYRGFRPLPSDESQRS</sequence>
<evidence type="ECO:0000256" key="1">
    <source>
        <dbReference type="SAM" id="Phobius"/>
    </source>
</evidence>
<feature type="transmembrane region" description="Helical" evidence="1">
    <location>
        <begin position="106"/>
        <end position="132"/>
    </location>
</feature>
<feature type="transmembrane region" description="Helical" evidence="1">
    <location>
        <begin position="24"/>
        <end position="43"/>
    </location>
</feature>
<dbReference type="AlphaFoldDB" id="Q6VE71"/>
<protein>
    <submittedName>
        <fullName evidence="2">Orf18</fullName>
    </submittedName>
</protein>
<proteinExistence type="predicted"/>
<evidence type="ECO:0000313" key="2">
    <source>
        <dbReference type="EMBL" id="AAR02152.1"/>
    </source>
</evidence>
<keyword evidence="1" id="KW-0812">Transmembrane</keyword>